<evidence type="ECO:0000313" key="8">
    <source>
        <dbReference type="Proteomes" id="UP000544122"/>
    </source>
</evidence>
<keyword evidence="2" id="KW-0805">Transcription regulation</keyword>
<feature type="domain" description="HTH crp-type" evidence="5">
    <location>
        <begin position="25"/>
        <end position="54"/>
    </location>
</feature>
<dbReference type="InterPro" id="IPR036390">
    <property type="entry name" value="WH_DNA-bd_sf"/>
</dbReference>
<feature type="domain" description="Sugar-binding" evidence="6">
    <location>
        <begin position="63"/>
        <end position="314"/>
    </location>
</feature>
<gene>
    <name evidence="7" type="ORF">HCN58_29455</name>
</gene>
<dbReference type="Pfam" id="PF00325">
    <property type="entry name" value="Crp"/>
    <property type="match status" value="1"/>
</dbReference>
<evidence type="ECO:0000313" key="7">
    <source>
        <dbReference type="EMBL" id="NOJ43641.1"/>
    </source>
</evidence>
<dbReference type="SUPFAM" id="SSF100950">
    <property type="entry name" value="NagB/RpiA/CoA transferase-like"/>
    <property type="match status" value="1"/>
</dbReference>
<keyword evidence="8" id="KW-1185">Reference proteome</keyword>
<reference evidence="7 8" key="1">
    <citation type="submission" date="2020-03" db="EMBL/GenBank/DDBJ databases">
        <title>Bradyrhizobium diversity isolated from nodules of Indigofera sp.</title>
        <authorList>
            <person name="Klepa M."/>
            <person name="Helene L."/>
            <person name="Hungria M."/>
        </authorList>
    </citation>
    <scope>NUCLEOTIDE SEQUENCE [LARGE SCALE GENOMIC DNA]</scope>
    <source>
        <strain evidence="7 8">WSM 1791</strain>
    </source>
</reference>
<name>A0A7Y4GX97_9BRAD</name>
<dbReference type="Gene3D" id="1.10.10.10">
    <property type="entry name" value="Winged helix-like DNA-binding domain superfamily/Winged helix DNA-binding domain"/>
    <property type="match status" value="1"/>
</dbReference>
<evidence type="ECO:0000256" key="2">
    <source>
        <dbReference type="ARBA" id="ARBA00023015"/>
    </source>
</evidence>
<dbReference type="Pfam" id="PF04198">
    <property type="entry name" value="Sugar-bind"/>
    <property type="match status" value="1"/>
</dbReference>
<dbReference type="PANTHER" id="PTHR34294">
    <property type="entry name" value="TRANSCRIPTIONAL REGULATOR-RELATED"/>
    <property type="match status" value="1"/>
</dbReference>
<dbReference type="InterPro" id="IPR012318">
    <property type="entry name" value="HTH_CRP"/>
</dbReference>
<keyword evidence="3" id="KW-0238">DNA-binding</keyword>
<evidence type="ECO:0000256" key="4">
    <source>
        <dbReference type="ARBA" id="ARBA00023163"/>
    </source>
</evidence>
<sequence length="314" mass="33890">MRMNAEDLTEAQIQARACWYYYVGAMTQQEIADRLGLTRLRVNKLLGQARQDGLVSVEIKLPLANCVALEERLKARFALDDVSVVPTLPDPDALQQVVGEAASTMLHPLLKDGIGLGVGWGRTLSAAARALKQRRFAQGWVTSLMGGLTRGAGTNTFEVATEFARLIGAECYYVAAPIYCPSVESRSTLLTHYGLADVMRRAREGQIALVSCGDLTPRSLLASTHIVSEALDGLRKAGAVGDLLGTFLDEYGRPIDHPLNSRVMALSPQELKAYPISILASGGVPKAPVIRGILNARYVRCLVTDESAAEALLQ</sequence>
<dbReference type="GO" id="GO:0006355">
    <property type="term" value="P:regulation of DNA-templated transcription"/>
    <property type="evidence" value="ECO:0007669"/>
    <property type="project" value="InterPro"/>
</dbReference>
<dbReference type="Gene3D" id="3.40.50.1360">
    <property type="match status" value="1"/>
</dbReference>
<comment type="similarity">
    <text evidence="1">Belongs to the SorC transcriptional regulatory family.</text>
</comment>
<dbReference type="SUPFAM" id="SSF46785">
    <property type="entry name" value="Winged helix' DNA-binding domain"/>
    <property type="match status" value="1"/>
</dbReference>
<accession>A0A7Y4GX97</accession>
<dbReference type="InterPro" id="IPR007324">
    <property type="entry name" value="Sugar-bd_dom_put"/>
</dbReference>
<organism evidence="7 8">
    <name type="scientific">Bradyrhizobium australiense</name>
    <dbReference type="NCBI Taxonomy" id="2721161"/>
    <lineage>
        <taxon>Bacteria</taxon>
        <taxon>Pseudomonadati</taxon>
        <taxon>Pseudomonadota</taxon>
        <taxon>Alphaproteobacteria</taxon>
        <taxon>Hyphomicrobiales</taxon>
        <taxon>Nitrobacteraceae</taxon>
        <taxon>Bradyrhizobium</taxon>
    </lineage>
</organism>
<dbReference type="Proteomes" id="UP000544122">
    <property type="component" value="Unassembled WGS sequence"/>
</dbReference>
<protein>
    <submittedName>
        <fullName evidence="7">Sugar-binding transcriptional regulator</fullName>
    </submittedName>
</protein>
<dbReference type="InterPro" id="IPR051054">
    <property type="entry name" value="SorC_transcr_regulators"/>
</dbReference>
<dbReference type="GO" id="GO:0030246">
    <property type="term" value="F:carbohydrate binding"/>
    <property type="evidence" value="ECO:0007669"/>
    <property type="project" value="InterPro"/>
</dbReference>
<dbReference type="InterPro" id="IPR036388">
    <property type="entry name" value="WH-like_DNA-bd_sf"/>
</dbReference>
<evidence type="ECO:0000259" key="6">
    <source>
        <dbReference type="Pfam" id="PF04198"/>
    </source>
</evidence>
<dbReference type="AlphaFoldDB" id="A0A7Y4GX97"/>
<evidence type="ECO:0000259" key="5">
    <source>
        <dbReference type="Pfam" id="PF00325"/>
    </source>
</evidence>
<evidence type="ECO:0000256" key="3">
    <source>
        <dbReference type="ARBA" id="ARBA00023125"/>
    </source>
</evidence>
<keyword evidence="4" id="KW-0804">Transcription</keyword>
<dbReference type="GO" id="GO:0003677">
    <property type="term" value="F:DNA binding"/>
    <property type="evidence" value="ECO:0007669"/>
    <property type="project" value="UniProtKB-KW"/>
</dbReference>
<proteinExistence type="inferred from homology"/>
<dbReference type="InterPro" id="IPR037171">
    <property type="entry name" value="NagB/RpiA_transferase-like"/>
</dbReference>
<dbReference type="PANTHER" id="PTHR34294:SF1">
    <property type="entry name" value="TRANSCRIPTIONAL REGULATOR LSRR"/>
    <property type="match status" value="1"/>
</dbReference>
<comment type="caution">
    <text evidence="7">The sequence shown here is derived from an EMBL/GenBank/DDBJ whole genome shotgun (WGS) entry which is preliminary data.</text>
</comment>
<dbReference type="EMBL" id="JAAVLX010000011">
    <property type="protein sequence ID" value="NOJ43641.1"/>
    <property type="molecule type" value="Genomic_DNA"/>
</dbReference>
<evidence type="ECO:0000256" key="1">
    <source>
        <dbReference type="ARBA" id="ARBA00010466"/>
    </source>
</evidence>